<organism evidence="1 2">
    <name type="scientific">Mycoplasma suis (strain KI_3806)</name>
    <dbReference type="NCBI Taxonomy" id="708248"/>
    <lineage>
        <taxon>Bacteria</taxon>
        <taxon>Bacillati</taxon>
        <taxon>Mycoplasmatota</taxon>
        <taxon>Mollicutes</taxon>
        <taxon>Mycoplasmataceae</taxon>
        <taxon>Mycoplasma</taxon>
    </lineage>
</organism>
<reference evidence="1 2" key="1">
    <citation type="journal article" date="2011" name="J. Bacteriol.">
        <title>Complete genome sequence of the hemotrophic Mycoplasma suis strain KI3806.</title>
        <authorList>
            <person name="Oehlerking J."/>
            <person name="Kube M."/>
            <person name="Felder K.M."/>
            <person name="Matter D."/>
            <person name="Wittenbrink M.M."/>
            <person name="Schwarzenbach S."/>
            <person name="Kramer M.M."/>
            <person name="Hoelzle K."/>
            <person name="Hoelzle L.E."/>
        </authorList>
    </citation>
    <scope>NUCLEOTIDE SEQUENCE [LARGE SCALE GENOMIC DNA]</scope>
    <source>
        <strain evidence="2">KI_3806</strain>
    </source>
</reference>
<accession>F0V232</accession>
<sequence>MLKIASYEKEGVKFHISGGWLQDLFFSEEISYLEVEVQFFT</sequence>
<dbReference type="Proteomes" id="UP000008645">
    <property type="component" value="Chromosome"/>
</dbReference>
<dbReference type="EMBL" id="FQ790233">
    <property type="protein sequence ID" value="CBZ40713.1"/>
    <property type="molecule type" value="Genomic_DNA"/>
</dbReference>
<name>F0V232_MYCS3</name>
<dbReference type="HOGENOM" id="CLU_3273082_0_0_14"/>
<dbReference type="KEGG" id="msk:MSUIS_06200"/>
<protein>
    <submittedName>
        <fullName evidence="1">Uncharacterized protein</fullName>
    </submittedName>
</protein>
<proteinExistence type="predicted"/>
<evidence type="ECO:0000313" key="2">
    <source>
        <dbReference type="Proteomes" id="UP000008645"/>
    </source>
</evidence>
<evidence type="ECO:0000313" key="1">
    <source>
        <dbReference type="EMBL" id="CBZ40713.1"/>
    </source>
</evidence>
<dbReference type="AlphaFoldDB" id="F0V232"/>
<gene>
    <name evidence="1" type="ORF">MSUIS_06200</name>
</gene>